<protein>
    <submittedName>
        <fullName evidence="1">Uncharacterized protein</fullName>
    </submittedName>
</protein>
<sequence>MSRLRAEDFLFEGEALPRRLSDIGIDLPSPAEQDGYDEQYAAIPDRAKAWEALGQHLDEILHDARAWHTAHGGRPFFENGDELYELELIELAYPLYKDRTHPVAREYLIRVGTALPVMIDLQRLAQREKLKERLNIAAIAARTAVQCGTAEAMEAALKAERDVHTARRAIRAVRAAVSARASEDWAARRRYILSMGFIVS</sequence>
<gene>
    <name evidence="1" type="ORF">EXIGLDRAFT_769898</name>
</gene>
<evidence type="ECO:0000313" key="2">
    <source>
        <dbReference type="Proteomes" id="UP000077266"/>
    </source>
</evidence>
<organism evidence="1 2">
    <name type="scientific">Exidia glandulosa HHB12029</name>
    <dbReference type="NCBI Taxonomy" id="1314781"/>
    <lineage>
        <taxon>Eukaryota</taxon>
        <taxon>Fungi</taxon>
        <taxon>Dikarya</taxon>
        <taxon>Basidiomycota</taxon>
        <taxon>Agaricomycotina</taxon>
        <taxon>Agaricomycetes</taxon>
        <taxon>Auriculariales</taxon>
        <taxon>Exidiaceae</taxon>
        <taxon>Exidia</taxon>
    </lineage>
</organism>
<dbReference type="Proteomes" id="UP000077266">
    <property type="component" value="Unassembled WGS sequence"/>
</dbReference>
<proteinExistence type="predicted"/>
<dbReference type="AlphaFoldDB" id="A0A165H4X4"/>
<keyword evidence="2" id="KW-1185">Reference proteome</keyword>
<name>A0A165H4X4_EXIGL</name>
<dbReference type="EMBL" id="KV426027">
    <property type="protein sequence ID" value="KZV91458.1"/>
    <property type="molecule type" value="Genomic_DNA"/>
</dbReference>
<accession>A0A165H4X4</accession>
<dbReference type="InParanoid" id="A0A165H4X4"/>
<evidence type="ECO:0000313" key="1">
    <source>
        <dbReference type="EMBL" id="KZV91458.1"/>
    </source>
</evidence>
<reference evidence="1 2" key="1">
    <citation type="journal article" date="2016" name="Mol. Biol. Evol.">
        <title>Comparative Genomics of Early-Diverging Mushroom-Forming Fungi Provides Insights into the Origins of Lignocellulose Decay Capabilities.</title>
        <authorList>
            <person name="Nagy L.G."/>
            <person name="Riley R."/>
            <person name="Tritt A."/>
            <person name="Adam C."/>
            <person name="Daum C."/>
            <person name="Floudas D."/>
            <person name="Sun H."/>
            <person name="Yadav J.S."/>
            <person name="Pangilinan J."/>
            <person name="Larsson K.H."/>
            <person name="Matsuura K."/>
            <person name="Barry K."/>
            <person name="Labutti K."/>
            <person name="Kuo R."/>
            <person name="Ohm R.A."/>
            <person name="Bhattacharya S.S."/>
            <person name="Shirouzu T."/>
            <person name="Yoshinaga Y."/>
            <person name="Martin F.M."/>
            <person name="Grigoriev I.V."/>
            <person name="Hibbett D.S."/>
        </authorList>
    </citation>
    <scope>NUCLEOTIDE SEQUENCE [LARGE SCALE GENOMIC DNA]</scope>
    <source>
        <strain evidence="1 2">HHB12029</strain>
    </source>
</reference>